<organism evidence="2 3">
    <name type="scientific">Elysia chlorotica</name>
    <name type="common">Eastern emerald elysia</name>
    <name type="synonym">Sea slug</name>
    <dbReference type="NCBI Taxonomy" id="188477"/>
    <lineage>
        <taxon>Eukaryota</taxon>
        <taxon>Metazoa</taxon>
        <taxon>Spiralia</taxon>
        <taxon>Lophotrochozoa</taxon>
        <taxon>Mollusca</taxon>
        <taxon>Gastropoda</taxon>
        <taxon>Heterobranchia</taxon>
        <taxon>Euthyneura</taxon>
        <taxon>Panpulmonata</taxon>
        <taxon>Sacoglossa</taxon>
        <taxon>Placobranchoidea</taxon>
        <taxon>Plakobranchidae</taxon>
        <taxon>Elysia</taxon>
    </lineage>
</organism>
<feature type="non-terminal residue" evidence="2">
    <location>
        <position position="120"/>
    </location>
</feature>
<sequence>AQNTGKERPDEVGSPEAPRPSAESAVAVTGSRKRKARKHCITRISVVGHVAQSECASGKGSATEPKLGDSRDPAQISKSKSLCVGPGDAEPVSALVSAPGAPVLISPACKDLISSPSALA</sequence>
<proteinExistence type="predicted"/>
<feature type="region of interest" description="Disordered" evidence="1">
    <location>
        <begin position="1"/>
        <end position="35"/>
    </location>
</feature>
<comment type="caution">
    <text evidence="2">The sequence shown here is derived from an EMBL/GenBank/DDBJ whole genome shotgun (WGS) entry which is preliminary data.</text>
</comment>
<evidence type="ECO:0000256" key="1">
    <source>
        <dbReference type="SAM" id="MobiDB-lite"/>
    </source>
</evidence>
<keyword evidence="3" id="KW-1185">Reference proteome</keyword>
<reference evidence="2 3" key="1">
    <citation type="submission" date="2019-01" db="EMBL/GenBank/DDBJ databases">
        <title>A draft genome assembly of the solar-powered sea slug Elysia chlorotica.</title>
        <authorList>
            <person name="Cai H."/>
            <person name="Li Q."/>
            <person name="Fang X."/>
            <person name="Li J."/>
            <person name="Curtis N.E."/>
            <person name="Altenburger A."/>
            <person name="Shibata T."/>
            <person name="Feng M."/>
            <person name="Maeda T."/>
            <person name="Schwartz J.A."/>
            <person name="Shigenobu S."/>
            <person name="Lundholm N."/>
            <person name="Nishiyama T."/>
            <person name="Yang H."/>
            <person name="Hasebe M."/>
            <person name="Li S."/>
            <person name="Pierce S.K."/>
            <person name="Wang J."/>
        </authorList>
    </citation>
    <scope>NUCLEOTIDE SEQUENCE [LARGE SCALE GENOMIC DNA]</scope>
    <source>
        <strain evidence="2">EC2010</strain>
        <tissue evidence="2">Whole organism of an adult</tissue>
    </source>
</reference>
<feature type="region of interest" description="Disordered" evidence="1">
    <location>
        <begin position="52"/>
        <end position="83"/>
    </location>
</feature>
<protein>
    <submittedName>
        <fullName evidence="2">Uncharacterized protein</fullName>
    </submittedName>
</protein>
<evidence type="ECO:0000313" key="2">
    <source>
        <dbReference type="EMBL" id="RUS79964.1"/>
    </source>
</evidence>
<feature type="non-terminal residue" evidence="2">
    <location>
        <position position="1"/>
    </location>
</feature>
<dbReference type="AlphaFoldDB" id="A0A3S0ZIV4"/>
<dbReference type="EMBL" id="RQTK01000418">
    <property type="protein sequence ID" value="RUS79964.1"/>
    <property type="molecule type" value="Genomic_DNA"/>
</dbReference>
<evidence type="ECO:0000313" key="3">
    <source>
        <dbReference type="Proteomes" id="UP000271974"/>
    </source>
</evidence>
<dbReference type="Proteomes" id="UP000271974">
    <property type="component" value="Unassembled WGS sequence"/>
</dbReference>
<feature type="compositionally biased region" description="Basic and acidic residues" evidence="1">
    <location>
        <begin position="1"/>
        <end position="11"/>
    </location>
</feature>
<gene>
    <name evidence="2" type="ORF">EGW08_012265</name>
</gene>
<accession>A0A3S0ZIV4</accession>
<name>A0A3S0ZIV4_ELYCH</name>